<comment type="caution">
    <text evidence="2">The sequence shown here is derived from an EMBL/GenBank/DDBJ whole genome shotgun (WGS) entry which is preliminary data.</text>
</comment>
<dbReference type="Proteomes" id="UP000625527">
    <property type="component" value="Unassembled WGS sequence"/>
</dbReference>
<feature type="chain" id="PRO_5045092287" description="SH3 domain-containing protein" evidence="1">
    <location>
        <begin position="31"/>
        <end position="283"/>
    </location>
</feature>
<keyword evidence="1" id="KW-0732">Signal</keyword>
<dbReference type="Gene3D" id="2.30.30.40">
    <property type="entry name" value="SH3 Domains"/>
    <property type="match status" value="1"/>
</dbReference>
<accession>A0ABR9MT03</accession>
<reference evidence="2 3" key="1">
    <citation type="submission" date="2020-10" db="EMBL/GenBank/DDBJ databases">
        <title>Myceligenerans pegani sp. nov., an endophytic actinomycete isolated from Peganum harmala L. in Xinjiang, China.</title>
        <authorList>
            <person name="Xin L."/>
        </authorList>
    </citation>
    <scope>NUCLEOTIDE SEQUENCE [LARGE SCALE GENOMIC DNA]</scope>
    <source>
        <strain evidence="2 3">TRM65318</strain>
    </source>
</reference>
<keyword evidence="3" id="KW-1185">Reference proteome</keyword>
<gene>
    <name evidence="2" type="ORF">IHE71_02185</name>
</gene>
<evidence type="ECO:0000313" key="3">
    <source>
        <dbReference type="Proteomes" id="UP000625527"/>
    </source>
</evidence>
<evidence type="ECO:0000313" key="2">
    <source>
        <dbReference type="EMBL" id="MBE1874513.1"/>
    </source>
</evidence>
<feature type="signal peptide" evidence="1">
    <location>
        <begin position="1"/>
        <end position="30"/>
    </location>
</feature>
<proteinExistence type="predicted"/>
<organism evidence="2 3">
    <name type="scientific">Myceligenerans pegani</name>
    <dbReference type="NCBI Taxonomy" id="2776917"/>
    <lineage>
        <taxon>Bacteria</taxon>
        <taxon>Bacillati</taxon>
        <taxon>Actinomycetota</taxon>
        <taxon>Actinomycetes</taxon>
        <taxon>Micrococcales</taxon>
        <taxon>Promicromonosporaceae</taxon>
        <taxon>Myceligenerans</taxon>
    </lineage>
</organism>
<dbReference type="EMBL" id="JADAQT010000027">
    <property type="protein sequence ID" value="MBE1874513.1"/>
    <property type="molecule type" value="Genomic_DNA"/>
</dbReference>
<evidence type="ECO:0000256" key="1">
    <source>
        <dbReference type="SAM" id="SignalP"/>
    </source>
</evidence>
<evidence type="ECO:0008006" key="4">
    <source>
        <dbReference type="Google" id="ProtNLM"/>
    </source>
</evidence>
<sequence>MSGPLVPTAAVAVVTAVAVVAAMTAAPAAAAPADAGHTATARVAARTDDSGAPTYRVYATREGLVGHTTANGHRIRKNDHFVALPSRLALSEKGEGARSVRVCAPSTSRCEYAPVWDVGPWNIKDNYWNSARHRERFADLPRGVPQAHAAYYDGHNGGKDGFGRQVRNPAGIDLADGTFYDGLGLTGNAWVDVTFLWLGDGPTGTIRTGTHRPLNVRSGPGTSYARSGLAAAGTRVTIRCTVWGEWVDGHLGSTPLWNKIGPGHFVSDAYTRTGTGRPVAPPC</sequence>
<name>A0ABR9MT03_9MICO</name>
<protein>
    <recommendedName>
        <fullName evidence="4">SH3 domain-containing protein</fullName>
    </recommendedName>
</protein>